<name>A0ABM5LX26_BACA1</name>
<protein>
    <recommendedName>
        <fullName evidence="4">Lipoprotein</fullName>
    </recommendedName>
</protein>
<feature type="transmembrane region" description="Helical" evidence="1">
    <location>
        <begin position="89"/>
        <end position="109"/>
    </location>
</feature>
<sequence length="342" mass="39150">MKRFSILFVLLILLLGGSCYTLRLENIADWLTITLTLAMITIGPTLTYFLFVRPRLMPKLLVYLSFLVCLGVAYLIIPSSQSGYLNKILVWILPVIEISVILIVAYGIFKSVKRYRTIQSYEKHNFLEVVEIALTPKLGSGFVLHAVLTELSVFYYSIFVWFKKPSGKPNGSFTYHKDSQIKTFVILFSILIVLEGVLFHFVLQLWSETAAWVFTVLNVYALFYMIGLYNSAKYLPHVIGKNTLIIRLGYQSGIKVDINNIEDIHTARKSGITDKISKDTYYSLLNIDSPQYEIILKEPTLMKSSYGRKRYVNAVLFRADNPREFVESIKRIQMSNSNSNGL</sequence>
<reference evidence="2 3" key="1">
    <citation type="journal article" date="2011" name="Front. Microbiol.">
        <title>Genomic signatures of strain selection and enhancement in Bacillus atrophaeus var. globigii, a historical biowarfare simulant.</title>
        <authorList>
            <person name="Gibbons H.S."/>
            <person name="Broomall S.M."/>
            <person name="McNew L.A."/>
            <person name="Daligault H."/>
            <person name="Chapman C."/>
            <person name="Bruce D."/>
            <person name="Karavis M."/>
            <person name="Krepps M."/>
            <person name="McGregor P.A."/>
            <person name="Hong C."/>
            <person name="Park K.H."/>
            <person name="Akmal A."/>
            <person name="Feldman A."/>
            <person name="Lin J.S."/>
            <person name="Chang W.E."/>
            <person name="Higgs B.W."/>
            <person name="Demirev P."/>
            <person name="Lindquist J."/>
            <person name="Liem A."/>
            <person name="Fochler E."/>
            <person name="Read T.D."/>
            <person name="Tapia R."/>
            <person name="Johnson S."/>
            <person name="Bishop-Lilly K.A."/>
            <person name="Detter C."/>
            <person name="Han C."/>
            <person name="Sozhamannan S."/>
            <person name="Rosenzweig C.N."/>
            <person name="Skowronski E.W."/>
        </authorList>
    </citation>
    <scope>NUCLEOTIDE SEQUENCE [LARGE SCALE GENOMIC DNA]</scope>
    <source>
        <strain evidence="2 3">1942</strain>
    </source>
</reference>
<proteinExistence type="predicted"/>
<evidence type="ECO:0008006" key="4">
    <source>
        <dbReference type="Google" id="ProtNLM"/>
    </source>
</evidence>
<feature type="transmembrane region" description="Helical" evidence="1">
    <location>
        <begin position="33"/>
        <end position="51"/>
    </location>
</feature>
<dbReference type="Proteomes" id="UP000006867">
    <property type="component" value="Chromosome"/>
</dbReference>
<keyword evidence="1" id="KW-1133">Transmembrane helix</keyword>
<dbReference type="EMBL" id="CP002207">
    <property type="protein sequence ID" value="ADP32489.1"/>
    <property type="molecule type" value="Genomic_DNA"/>
</dbReference>
<feature type="transmembrane region" description="Helical" evidence="1">
    <location>
        <begin position="184"/>
        <end position="203"/>
    </location>
</feature>
<keyword evidence="1" id="KW-0472">Membrane</keyword>
<evidence type="ECO:0000313" key="2">
    <source>
        <dbReference type="EMBL" id="ADP32489.1"/>
    </source>
</evidence>
<feature type="transmembrane region" description="Helical" evidence="1">
    <location>
        <begin position="209"/>
        <end position="229"/>
    </location>
</feature>
<accession>A0ABM5LX26</accession>
<gene>
    <name evidence="2" type="ordered locus">BATR1942_07750</name>
</gene>
<dbReference type="PROSITE" id="PS51257">
    <property type="entry name" value="PROKAR_LIPOPROTEIN"/>
    <property type="match status" value="1"/>
</dbReference>
<dbReference type="RefSeq" id="WP_003325916.1">
    <property type="nucleotide sequence ID" value="NC_014639.1"/>
</dbReference>
<keyword evidence="1" id="KW-0812">Transmembrane</keyword>
<evidence type="ECO:0000313" key="3">
    <source>
        <dbReference type="Proteomes" id="UP000006867"/>
    </source>
</evidence>
<organism evidence="2 3">
    <name type="scientific">Bacillus atrophaeus (strain 1942)</name>
    <dbReference type="NCBI Taxonomy" id="720555"/>
    <lineage>
        <taxon>Bacteria</taxon>
        <taxon>Bacillati</taxon>
        <taxon>Bacillota</taxon>
        <taxon>Bacilli</taxon>
        <taxon>Bacillales</taxon>
        <taxon>Bacillaceae</taxon>
        <taxon>Bacillus</taxon>
    </lineage>
</organism>
<feature type="transmembrane region" description="Helical" evidence="1">
    <location>
        <begin position="60"/>
        <end position="77"/>
    </location>
</feature>
<keyword evidence="3" id="KW-1185">Reference proteome</keyword>
<evidence type="ECO:0000256" key="1">
    <source>
        <dbReference type="SAM" id="Phobius"/>
    </source>
</evidence>